<dbReference type="Proteomes" id="UP000019050">
    <property type="component" value="Unassembled WGS sequence"/>
</dbReference>
<protein>
    <submittedName>
        <fullName evidence="2">Uncharacterized protein</fullName>
    </submittedName>
</protein>
<dbReference type="AlphaFoldDB" id="W1Q439"/>
<comment type="caution">
    <text evidence="2">The sequence shown here is derived from an EMBL/GenBank/DDBJ whole genome shotgun (WGS) entry which is preliminary data.</text>
</comment>
<dbReference type="STRING" id="592010.GCWU000182_000737"/>
<keyword evidence="1" id="KW-0175">Coiled coil</keyword>
<dbReference type="HOGENOM" id="CLU_2152761_0_0_9"/>
<proteinExistence type="predicted"/>
<keyword evidence="3" id="KW-1185">Reference proteome</keyword>
<evidence type="ECO:0000313" key="3">
    <source>
        <dbReference type="Proteomes" id="UP000019050"/>
    </source>
</evidence>
<name>W1Q439_ABIDE</name>
<reference evidence="2" key="1">
    <citation type="submission" date="2013-06" db="EMBL/GenBank/DDBJ databases">
        <authorList>
            <person name="Weinstock G."/>
            <person name="Sodergren E."/>
            <person name="Clifton S."/>
            <person name="Fulton L."/>
            <person name="Fulton B."/>
            <person name="Courtney L."/>
            <person name="Fronick C."/>
            <person name="Harrison M."/>
            <person name="Strong C."/>
            <person name="Farmer C."/>
            <person name="Delahaunty K."/>
            <person name="Markovic C."/>
            <person name="Hall O."/>
            <person name="Minx P."/>
            <person name="Tomlinson C."/>
            <person name="Mitreva M."/>
            <person name="Nelson J."/>
            <person name="Hou S."/>
            <person name="Wollam A."/>
            <person name="Pepin K.H."/>
            <person name="Johnson M."/>
            <person name="Bhonagiri V."/>
            <person name="Nash W.E."/>
            <person name="Warren W."/>
            <person name="Chinwalla A."/>
            <person name="Mardis E.R."/>
            <person name="Wilson R.K."/>
        </authorList>
    </citation>
    <scope>NUCLEOTIDE SEQUENCE [LARGE SCALE GENOMIC DNA]</scope>
    <source>
        <strain evidence="2">ATCC 49176</strain>
    </source>
</reference>
<dbReference type="EMBL" id="ACIN03000004">
    <property type="protein sequence ID" value="ESK66003.1"/>
    <property type="molecule type" value="Genomic_DNA"/>
</dbReference>
<dbReference type="GeneID" id="84816823"/>
<organism evidence="2 3">
    <name type="scientific">Abiotrophia defectiva ATCC 49176</name>
    <dbReference type="NCBI Taxonomy" id="592010"/>
    <lineage>
        <taxon>Bacteria</taxon>
        <taxon>Bacillati</taxon>
        <taxon>Bacillota</taxon>
        <taxon>Bacilli</taxon>
        <taxon>Lactobacillales</taxon>
        <taxon>Aerococcaceae</taxon>
        <taxon>Abiotrophia</taxon>
    </lineage>
</organism>
<accession>W1Q439</accession>
<evidence type="ECO:0000313" key="2">
    <source>
        <dbReference type="EMBL" id="ESK66003.1"/>
    </source>
</evidence>
<sequence>MSDLESQLYQSKVRLNSLERSLEEMSRIREIAAKDWAIFREEIVASFRPLVDDVDVIYEALRNTEQSFEELDEQLKEGIQNTERECGDMREKVWKYEKEIKVSKEQEALSQ</sequence>
<evidence type="ECO:0000256" key="1">
    <source>
        <dbReference type="SAM" id="Coils"/>
    </source>
</evidence>
<dbReference type="RefSeq" id="WP_023391388.1">
    <property type="nucleotide sequence ID" value="NZ_KI535340.1"/>
</dbReference>
<feature type="coiled-coil region" evidence="1">
    <location>
        <begin position="61"/>
        <end position="99"/>
    </location>
</feature>
<gene>
    <name evidence="2" type="ORF">GCWU000182_000737</name>
</gene>